<comment type="caution">
    <text evidence="1">The sequence shown here is derived from an EMBL/GenBank/DDBJ whole genome shotgun (WGS) entry which is preliminary data.</text>
</comment>
<sequence length="193" mass="21456">MPAATQESEVDDSDFQRERAKFYELIGHCITMYQGLEDYLPTVFAAAIGGPTDRAKAIFAPYRGLEAKLEGITAAVSGGDQGSRDRWERLRPLIRAASETRGKIAHASVLHRGGGHTVTLDEEKNVVSVRRTAKSRMELRKGRKGTELVWDNDKLFEEYGRIERARELSIGLVRRLTGQSVPPHLDDDPPASP</sequence>
<keyword evidence="2" id="KW-1185">Reference proteome</keyword>
<reference evidence="1 2" key="1">
    <citation type="submission" date="2020-08" db="EMBL/GenBank/DDBJ databases">
        <title>Genomic Encyclopedia of Type Strains, Phase IV (KMG-IV): sequencing the most valuable type-strain genomes for metagenomic binning, comparative biology and taxonomic classification.</title>
        <authorList>
            <person name="Goeker M."/>
        </authorList>
    </citation>
    <scope>NUCLEOTIDE SEQUENCE [LARGE SCALE GENOMIC DNA]</scope>
    <source>
        <strain evidence="1 2">DSM 24448</strain>
    </source>
</reference>
<dbReference type="AlphaFoldDB" id="A0A7W9E7H8"/>
<protein>
    <submittedName>
        <fullName evidence="1">Uncharacterized protein</fullName>
    </submittedName>
</protein>
<proteinExistence type="predicted"/>
<evidence type="ECO:0000313" key="1">
    <source>
        <dbReference type="EMBL" id="MBB5661013.1"/>
    </source>
</evidence>
<name>A0A7W9E7H8_9CAUL</name>
<evidence type="ECO:0000313" key="2">
    <source>
        <dbReference type="Proteomes" id="UP000548978"/>
    </source>
</evidence>
<dbReference type="EMBL" id="JACIJB010000007">
    <property type="protein sequence ID" value="MBB5661013.1"/>
    <property type="molecule type" value="Genomic_DNA"/>
</dbReference>
<gene>
    <name evidence="1" type="ORF">FHS65_001771</name>
</gene>
<dbReference type="RefSeq" id="WP_164462019.1">
    <property type="nucleotide sequence ID" value="NZ_JACIJB010000007.1"/>
</dbReference>
<organism evidence="1 2">
    <name type="scientific">Brevundimonas halotolerans</name>
    <dbReference type="NCBI Taxonomy" id="69670"/>
    <lineage>
        <taxon>Bacteria</taxon>
        <taxon>Pseudomonadati</taxon>
        <taxon>Pseudomonadota</taxon>
        <taxon>Alphaproteobacteria</taxon>
        <taxon>Caulobacterales</taxon>
        <taxon>Caulobacteraceae</taxon>
        <taxon>Brevundimonas</taxon>
    </lineage>
</organism>
<accession>A0A7W9E7H8</accession>
<dbReference type="Proteomes" id="UP000548978">
    <property type="component" value="Unassembled WGS sequence"/>
</dbReference>